<dbReference type="PATRIC" id="fig|68223.7.peg.685"/>
<keyword evidence="2" id="KW-1185">Reference proteome</keyword>
<dbReference type="AlphaFoldDB" id="A0A0F4J5S0"/>
<dbReference type="OrthoDB" id="4507101at2"/>
<proteinExistence type="predicted"/>
<dbReference type="Proteomes" id="UP000033551">
    <property type="component" value="Unassembled WGS sequence"/>
</dbReference>
<organism evidence="1 2">
    <name type="scientific">Streptomyces katrae</name>
    <dbReference type="NCBI Taxonomy" id="68223"/>
    <lineage>
        <taxon>Bacteria</taxon>
        <taxon>Bacillati</taxon>
        <taxon>Actinomycetota</taxon>
        <taxon>Actinomycetes</taxon>
        <taxon>Kitasatosporales</taxon>
        <taxon>Streptomycetaceae</taxon>
        <taxon>Streptomyces</taxon>
    </lineage>
</organism>
<evidence type="ECO:0000313" key="2">
    <source>
        <dbReference type="Proteomes" id="UP000033551"/>
    </source>
</evidence>
<sequence>MGIERPGRPEDLPAAELLWARWALAAVLEAGEEGERTPRVHRTGTWIDEEGLHLDDCGCTWWTLAPMGRGRYVLYGEDESSAVKWHEPTIDMLAQAPDWLPFQRLRGLLEGWELGCVYWYEDGAWARAPYPDGLADDGLDCGMSRFAVREKALDLLVYADRGVPRERALGLLAAAEAHRLGAREIEAVLADCADDHTAADREAVLRALERSGLSGPR</sequence>
<name>A0A0F4J5S0_9ACTN</name>
<accession>A0A0F4J5S0</accession>
<dbReference type="EMBL" id="JZWV01000675">
    <property type="protein sequence ID" value="KJY29113.1"/>
    <property type="molecule type" value="Genomic_DNA"/>
</dbReference>
<gene>
    <name evidence="1" type="ORF">VR44_23695</name>
</gene>
<reference evidence="1 2" key="1">
    <citation type="submission" date="2015-02" db="EMBL/GenBank/DDBJ databases">
        <authorList>
            <person name="Ju K.-S."/>
            <person name="Doroghazi J.R."/>
            <person name="Metcalf W."/>
        </authorList>
    </citation>
    <scope>NUCLEOTIDE SEQUENCE [LARGE SCALE GENOMIC DNA]</scope>
    <source>
        <strain evidence="1 2">NRRL ISP-5550</strain>
    </source>
</reference>
<protein>
    <submittedName>
        <fullName evidence="1">Uncharacterized protein</fullName>
    </submittedName>
</protein>
<evidence type="ECO:0000313" key="1">
    <source>
        <dbReference type="EMBL" id="KJY29113.1"/>
    </source>
</evidence>
<comment type="caution">
    <text evidence="1">The sequence shown here is derived from an EMBL/GenBank/DDBJ whole genome shotgun (WGS) entry which is preliminary data.</text>
</comment>